<dbReference type="GO" id="GO:0032446">
    <property type="term" value="P:protein modification by small protein conjugation"/>
    <property type="evidence" value="ECO:0000318"/>
    <property type="project" value="GO_Central"/>
</dbReference>
<dbReference type="SUPFAM" id="SSF48452">
    <property type="entry name" value="TPR-like"/>
    <property type="match status" value="1"/>
</dbReference>
<keyword evidence="1" id="KW-0833">Ubl conjugation pathway</keyword>
<proteinExistence type="predicted"/>
<dbReference type="InterPro" id="IPR039057">
    <property type="entry name" value="Spo22/ZIP4"/>
</dbReference>
<sequence>MKITEMYSPDLRKPNHDNQFIQSNHLHQHLLSQIESLIIQTENLSPNYHSLPETISSDLRQTLTHLTQLPPFPNSLKLHIWKLAYRLWNACIDISNAVSILPSSPSPSHSSSFVENHAKLRHIAADMISLAGDVTSVTSPAVKSASFYLKTGLIWHDLRTFDLASSCFERATDIVSKLDIAAISDSGERKMLLDLNLARSRTAWEISDRNLAIILLTRAKTLLFGSSDHYKQLANQYLIFGKSVLSKNNDTDNSLKEALKLMSEALDLSEKGSSAARTREQIMELKELRSKSLRFISAVHLQKGEYESVIKCVKVLREGNGGGDGGDHHASLPVLAMKAWLGLGRYGEAEKELRDMVVNKGIPESVWVSAVEAYFDAAGTAGAETVKGVFLGLLGRCQVSARAAFRVANRVLGCVGSGGEGSSLRTKVVADLVSDERVVALFASEATAKERAAMHAVLWNRASEHFRSKDYETSAVMFEKSLLYISHDIENRILRAKGFRVLCLCYLGLSQFDRAQEYINEAEKLEPNIACAFLKFKIYLQNNDHNGAINQVQAMKTCFDFTPDFLSLSAHEAVACHALPVAISSLSNLLSFYTLGRSMPTTEVVVLRTLITILIQDPGNEVEVLKFMKRVHDRASELGTECFFGKEETGRREKNWFAVTSWNTGTKCGKEKKYELCAEFLRLVSGFYGLVDCQEEEHSIMVCKSLILSVSAMVASENQKKTALTDSEVKQAVELLDRAGKILTSISAGTQLGGDKITTVEPDLFFVHTFNAYDIYGRLGNFGPQQQLHFVKSFATSKACDPKYLLQIGLSASQGPRSNPEVASFALNECLSALLSSPSPDYPDVALVVRRLIALASIHKGDSDDNAVHNLYKQAYRIMVGLKEGEYPTEEGKWLAMTAWNRAAVPVRLGQVDAAPRWMDAGLELAREVSGMETYRACMEDFATAFNKKSHSHKTSSQVGKIMSCFSSSWDGTLSQNDFSVAAHVFTERWERNNSSSPSWFWVNSPKGPPFLASSQHVEGYLSLESMCVLVSAEDSNEEVSCTVEEEAGFSEIEGAADSATLVQSNRHEAHYYDFHIVYSASYRVPVLYFRAYCSDGTPLLLNEIEKDLPACSSKVLLETKWTFITQEEHPFLNRPWYKLHPCGTSEWMKLLCLGDEVAAKNGLAIELYLVSWFSVVGQVVGLKTPLEMVKKSV</sequence>
<dbReference type="InterPro" id="IPR011990">
    <property type="entry name" value="TPR-like_helical_dom_sf"/>
</dbReference>
<dbReference type="FunCoup" id="A0A3N7HKD5">
    <property type="interactions" value="3"/>
</dbReference>
<dbReference type="AlphaFoldDB" id="A0A3N7HKD5"/>
<keyword evidence="3" id="KW-0469">Meiosis</keyword>
<evidence type="ECO:0000256" key="2">
    <source>
        <dbReference type="ARBA" id="ARBA00023006"/>
    </source>
</evidence>
<reference evidence="5 6" key="1">
    <citation type="journal article" date="2006" name="Science">
        <title>The genome of black cottonwood, Populus trichocarpa (Torr. &amp; Gray).</title>
        <authorList>
            <person name="Tuskan G.A."/>
            <person name="Difazio S."/>
            <person name="Jansson S."/>
            <person name="Bohlmann J."/>
            <person name="Grigoriev I."/>
            <person name="Hellsten U."/>
            <person name="Putnam N."/>
            <person name="Ralph S."/>
            <person name="Rombauts S."/>
            <person name="Salamov A."/>
            <person name="Schein J."/>
            <person name="Sterck L."/>
            <person name="Aerts A."/>
            <person name="Bhalerao R.R."/>
            <person name="Bhalerao R.P."/>
            <person name="Blaudez D."/>
            <person name="Boerjan W."/>
            <person name="Brun A."/>
            <person name="Brunner A."/>
            <person name="Busov V."/>
            <person name="Campbell M."/>
            <person name="Carlson J."/>
            <person name="Chalot M."/>
            <person name="Chapman J."/>
            <person name="Chen G.L."/>
            <person name="Cooper D."/>
            <person name="Coutinho P.M."/>
            <person name="Couturier J."/>
            <person name="Covert S."/>
            <person name="Cronk Q."/>
            <person name="Cunningham R."/>
            <person name="Davis J."/>
            <person name="Degroeve S."/>
            <person name="Dejardin A."/>
            <person name="Depamphilis C."/>
            <person name="Detter J."/>
            <person name="Dirks B."/>
            <person name="Dubchak I."/>
            <person name="Duplessis S."/>
            <person name="Ehlting J."/>
            <person name="Ellis B."/>
            <person name="Gendler K."/>
            <person name="Goodstein D."/>
            <person name="Gribskov M."/>
            <person name="Grimwood J."/>
            <person name="Groover A."/>
            <person name="Gunter L."/>
            <person name="Hamberger B."/>
            <person name="Heinze B."/>
            <person name="Helariutta Y."/>
            <person name="Henrissat B."/>
            <person name="Holligan D."/>
            <person name="Holt R."/>
            <person name="Huang W."/>
            <person name="Islam-Faridi N."/>
            <person name="Jones S."/>
            <person name="Jones-Rhoades M."/>
            <person name="Jorgensen R."/>
            <person name="Joshi C."/>
            <person name="Kangasjarvi J."/>
            <person name="Karlsson J."/>
            <person name="Kelleher C."/>
            <person name="Kirkpatrick R."/>
            <person name="Kirst M."/>
            <person name="Kohler A."/>
            <person name="Kalluri U."/>
            <person name="Larimer F."/>
            <person name="Leebens-Mack J."/>
            <person name="Leple J.C."/>
            <person name="Locascio P."/>
            <person name="Lou Y."/>
            <person name="Lucas S."/>
            <person name="Martin F."/>
            <person name="Montanini B."/>
            <person name="Napoli C."/>
            <person name="Nelson D.R."/>
            <person name="Nelson C."/>
            <person name="Nieminen K."/>
            <person name="Nilsson O."/>
            <person name="Pereda V."/>
            <person name="Peter G."/>
            <person name="Philippe R."/>
            <person name="Pilate G."/>
            <person name="Poliakov A."/>
            <person name="Razumovskaya J."/>
            <person name="Richardson P."/>
            <person name="Rinaldi C."/>
            <person name="Ritland K."/>
            <person name="Rouze P."/>
            <person name="Ryaboy D."/>
            <person name="Schmutz J."/>
            <person name="Schrader J."/>
            <person name="Segerman B."/>
            <person name="Shin H."/>
            <person name="Siddiqui A."/>
            <person name="Sterky F."/>
            <person name="Terry A."/>
            <person name="Tsai C.J."/>
            <person name="Uberbacher E."/>
            <person name="Unneberg P."/>
            <person name="Vahala J."/>
            <person name="Wall K."/>
            <person name="Wessler S."/>
            <person name="Yang G."/>
            <person name="Yin T."/>
            <person name="Douglas C."/>
            <person name="Marra M."/>
            <person name="Sandberg G."/>
            <person name="Van de Peer Y."/>
            <person name="Rokhsar D."/>
        </authorList>
    </citation>
    <scope>NUCLEOTIDE SEQUENCE [LARGE SCALE GENOMIC DNA]</scope>
    <source>
        <strain evidence="6">cv. Nisqually</strain>
    </source>
</reference>
<evidence type="ECO:0000313" key="5">
    <source>
        <dbReference type="EMBL" id="RQP00299.1"/>
    </source>
</evidence>
<dbReference type="STRING" id="3694.A0A3N7HKD5"/>
<dbReference type="Gene3D" id="1.25.40.10">
    <property type="entry name" value="Tetratricopeptide repeat domain"/>
    <property type="match status" value="2"/>
</dbReference>
<keyword evidence="6" id="KW-1185">Reference proteome</keyword>
<dbReference type="GO" id="GO:0000423">
    <property type="term" value="P:mitophagy"/>
    <property type="evidence" value="ECO:0000318"/>
    <property type="project" value="GO_Central"/>
</dbReference>
<evidence type="ECO:0000256" key="3">
    <source>
        <dbReference type="ARBA" id="ARBA00023254"/>
    </source>
</evidence>
<accession>A0A3N7HKD5</accession>
<dbReference type="SMART" id="SM00028">
    <property type="entry name" value="TPR"/>
    <property type="match status" value="3"/>
</dbReference>
<dbReference type="Pfam" id="PF03987">
    <property type="entry name" value="Autophagy_act_C"/>
    <property type="match status" value="1"/>
</dbReference>
<dbReference type="InParanoid" id="A0A3N7HKD5"/>
<organism evidence="5 6">
    <name type="scientific">Populus trichocarpa</name>
    <name type="common">Western balsam poplar</name>
    <name type="synonym">Populus balsamifera subsp. trichocarpa</name>
    <dbReference type="NCBI Taxonomy" id="3694"/>
    <lineage>
        <taxon>Eukaryota</taxon>
        <taxon>Viridiplantae</taxon>
        <taxon>Streptophyta</taxon>
        <taxon>Embryophyta</taxon>
        <taxon>Tracheophyta</taxon>
        <taxon>Spermatophyta</taxon>
        <taxon>Magnoliopsida</taxon>
        <taxon>eudicotyledons</taxon>
        <taxon>Gunneridae</taxon>
        <taxon>Pentapetalae</taxon>
        <taxon>rosids</taxon>
        <taxon>fabids</taxon>
        <taxon>Malpighiales</taxon>
        <taxon>Salicaceae</taxon>
        <taxon>Saliceae</taxon>
        <taxon>Populus</taxon>
    </lineage>
</organism>
<dbReference type="InterPro" id="IPR019734">
    <property type="entry name" value="TPR_rpt"/>
</dbReference>
<gene>
    <name evidence="5" type="ORF">POPTR_014G175350</name>
</gene>
<evidence type="ECO:0000313" key="6">
    <source>
        <dbReference type="Proteomes" id="UP000006729"/>
    </source>
</evidence>
<dbReference type="GO" id="GO:0061651">
    <property type="term" value="F:Atg12 conjugating enzyme activity"/>
    <property type="evidence" value="ECO:0000318"/>
    <property type="project" value="GO_Central"/>
</dbReference>
<dbReference type="GO" id="GO:0051321">
    <property type="term" value="P:meiotic cell cycle"/>
    <property type="evidence" value="ECO:0007669"/>
    <property type="project" value="UniProtKB-KW"/>
</dbReference>
<evidence type="ECO:0000256" key="1">
    <source>
        <dbReference type="ARBA" id="ARBA00022786"/>
    </source>
</evidence>
<dbReference type="InterPro" id="IPR013940">
    <property type="entry name" value="Spo22/ZIP4/TEX11"/>
</dbReference>
<keyword evidence="2" id="KW-0072">Autophagy</keyword>
<dbReference type="EMBL" id="CM009303">
    <property type="protein sequence ID" value="RQP00299.1"/>
    <property type="molecule type" value="Genomic_DNA"/>
</dbReference>
<protein>
    <recommendedName>
        <fullName evidence="4">Protein ZIP4 homolog</fullName>
    </recommendedName>
</protein>
<dbReference type="Pfam" id="PF08631">
    <property type="entry name" value="SPO22"/>
    <property type="match status" value="1"/>
</dbReference>
<dbReference type="GO" id="GO:0090173">
    <property type="term" value="P:regulation of synaptonemal complex assembly"/>
    <property type="evidence" value="ECO:0007669"/>
    <property type="project" value="InterPro"/>
</dbReference>
<dbReference type="PANTHER" id="PTHR40375">
    <property type="entry name" value="SPORULATION-SPECIFIC PROTEIN 22"/>
    <property type="match status" value="1"/>
</dbReference>
<name>A0A3N7HKD5_POPTR</name>
<dbReference type="InterPro" id="IPR007135">
    <property type="entry name" value="Atg3/Atg10"/>
</dbReference>
<evidence type="ECO:0000256" key="4">
    <source>
        <dbReference type="ARBA" id="ARBA00031845"/>
    </source>
</evidence>
<dbReference type="GO" id="GO:0000045">
    <property type="term" value="P:autophagosome assembly"/>
    <property type="evidence" value="ECO:0000318"/>
    <property type="project" value="GO_Central"/>
</dbReference>
<dbReference type="Proteomes" id="UP000006729">
    <property type="component" value="Chromosome 14"/>
</dbReference>
<dbReference type="Gene3D" id="3.30.1460.50">
    <property type="match status" value="1"/>
</dbReference>
<dbReference type="PANTHER" id="PTHR40375:SF2">
    <property type="entry name" value="SPORULATION-SPECIFIC PROTEIN 22"/>
    <property type="match status" value="1"/>
</dbReference>